<name>A0A956SEQ7_UNCEI</name>
<protein>
    <submittedName>
        <fullName evidence="2">T9SS type A sorting domain-containing protein</fullName>
    </submittedName>
</protein>
<evidence type="ECO:0000313" key="2">
    <source>
        <dbReference type="EMBL" id="MCA9755573.1"/>
    </source>
</evidence>
<reference evidence="2" key="1">
    <citation type="submission" date="2020-04" db="EMBL/GenBank/DDBJ databases">
        <authorList>
            <person name="Zhang T."/>
        </authorList>
    </citation>
    <scope>NUCLEOTIDE SEQUENCE</scope>
    <source>
        <strain evidence="2">HKST-UBA02</strain>
    </source>
</reference>
<organism evidence="2 3">
    <name type="scientific">Eiseniibacteriota bacterium</name>
    <dbReference type="NCBI Taxonomy" id="2212470"/>
    <lineage>
        <taxon>Bacteria</taxon>
        <taxon>Candidatus Eiseniibacteriota</taxon>
    </lineage>
</organism>
<feature type="domain" description="FlgD/Vpr Ig-like" evidence="1">
    <location>
        <begin position="729"/>
        <end position="786"/>
    </location>
</feature>
<dbReference type="AlphaFoldDB" id="A0A956SEQ7"/>
<proteinExistence type="predicted"/>
<evidence type="ECO:0000313" key="3">
    <source>
        <dbReference type="Proteomes" id="UP000739538"/>
    </source>
</evidence>
<dbReference type="Pfam" id="PF13860">
    <property type="entry name" value="FlgD_ig"/>
    <property type="match status" value="1"/>
</dbReference>
<dbReference type="InterPro" id="IPR026444">
    <property type="entry name" value="Secre_tail"/>
</dbReference>
<dbReference type="EMBL" id="JAGQHS010000026">
    <property type="protein sequence ID" value="MCA9755573.1"/>
    <property type="molecule type" value="Genomic_DNA"/>
</dbReference>
<dbReference type="InterPro" id="IPR025965">
    <property type="entry name" value="FlgD/Vpr_Ig-like"/>
</dbReference>
<dbReference type="NCBIfam" id="TIGR04183">
    <property type="entry name" value="Por_Secre_tail"/>
    <property type="match status" value="1"/>
</dbReference>
<gene>
    <name evidence="2" type="ORF">KDA27_07210</name>
</gene>
<accession>A0A956SEQ7</accession>
<sequence length="797" mass="86913">MRDIRIDRSRGVGFRRGVAGATVVAVCGVLALAGAALAAPDSYSWKYYTTGNTGVQGDYSDGLWIDPSGMLYLGGYVPSFEEGGFANFIEAENRWVNVSNVDYPVIGDPALTGSARISDFVPDGNGGLWMGTWRGALHYEPDVGPESIVRYDAGNSPLPGGRTYDVGVAPDGSVWFACRSVSWGGGGLVRYRPGTNEWKAWSYDVEADGWPGWVLCETVAIQPKPGGGYEIWIDDTFGIVSYDSDTETFTEHPRTSSAGTIMEIQGENAVDDAGNMWVTRYTTPGQPYALDYLRPDGTFGNPATPPWGGGNDYLAFRAMGNGACLLIGPNNDAFHYDGTTWSNLGRWRDGAFTYGIDMDESGNVWVSGNGGAARRDAETGQWQRYRVSNTSQMDYWVEDLTIAPNGDVWMANNGAPGIGGIVQFDGERWHGHNVETYGLGEDWPFPCDNAAAIAWNDAAGRVSFNPTNNGIREWDGSSYITYETGSSSEGIALGSDGKLWTVGTYFSLRYHDETGFHSVPIAGWGANIKPDPSRAGTVWACANLEVVRTDGDYRYSMENADFPELNPQHDVLTEVAVGPDGVAWVGSTEGLFRVDAESGTHQWWHSSNSDMPADQVTPLAVAPDGTVWFTNFNSQGFERALVWFDGTEFGTITRAEGLPHEQIWDAEVREVPGGYELWLACASRGIAVLTVPLNDPAGIADQDGPAPIRLEQNWPNPFTNQTDISYSLEGADQVRIDVFDVSGRLVRELWNGSSTPGSHSVAWDGRDRDLRPMPAGVYYYRLETSRGAVRRSMTLIR</sequence>
<reference evidence="2" key="2">
    <citation type="journal article" date="2021" name="Microbiome">
        <title>Successional dynamics and alternative stable states in a saline activated sludge microbial community over 9 years.</title>
        <authorList>
            <person name="Wang Y."/>
            <person name="Ye J."/>
            <person name="Ju F."/>
            <person name="Liu L."/>
            <person name="Boyd J.A."/>
            <person name="Deng Y."/>
            <person name="Parks D.H."/>
            <person name="Jiang X."/>
            <person name="Yin X."/>
            <person name="Woodcroft B.J."/>
            <person name="Tyson G.W."/>
            <person name="Hugenholtz P."/>
            <person name="Polz M.F."/>
            <person name="Zhang T."/>
        </authorList>
    </citation>
    <scope>NUCLEOTIDE SEQUENCE</scope>
    <source>
        <strain evidence="2">HKST-UBA02</strain>
    </source>
</reference>
<dbReference type="InterPro" id="IPR015943">
    <property type="entry name" value="WD40/YVTN_repeat-like_dom_sf"/>
</dbReference>
<dbReference type="SUPFAM" id="SSF63829">
    <property type="entry name" value="Calcium-dependent phosphotriesterase"/>
    <property type="match status" value="2"/>
</dbReference>
<dbReference type="Gene3D" id="2.130.10.10">
    <property type="entry name" value="YVTN repeat-like/Quinoprotein amine dehydrogenase"/>
    <property type="match status" value="3"/>
</dbReference>
<dbReference type="Proteomes" id="UP000739538">
    <property type="component" value="Unassembled WGS sequence"/>
</dbReference>
<evidence type="ECO:0000259" key="1">
    <source>
        <dbReference type="Pfam" id="PF13860"/>
    </source>
</evidence>
<comment type="caution">
    <text evidence="2">The sequence shown here is derived from an EMBL/GenBank/DDBJ whole genome shotgun (WGS) entry which is preliminary data.</text>
</comment>
<dbReference type="Gene3D" id="2.60.40.4070">
    <property type="match status" value="1"/>
</dbReference>